<evidence type="ECO:0000313" key="1">
    <source>
        <dbReference type="EMBL" id="VVN98621.1"/>
    </source>
</evidence>
<reference evidence="1 2" key="1">
    <citation type="submission" date="2019-09" db="EMBL/GenBank/DDBJ databases">
        <authorList>
            <person name="Chandra G."/>
            <person name="Truman W A."/>
        </authorList>
    </citation>
    <scope>NUCLEOTIDE SEQUENCE [LARGE SCALE GENOMIC DNA]</scope>
    <source>
        <strain evidence="1">PS723</strain>
    </source>
</reference>
<dbReference type="EMBL" id="CABVHY010000010">
    <property type="protein sequence ID" value="VVN98621.1"/>
    <property type="molecule type" value="Genomic_DNA"/>
</dbReference>
<evidence type="ECO:0000313" key="2">
    <source>
        <dbReference type="Proteomes" id="UP000379480"/>
    </source>
</evidence>
<name>A0A5E7CTG9_PSEFL</name>
<sequence length="37" mass="4342">MLSTPSVEYTERPSRISLRSKVFALNHLIQDKRQIVK</sequence>
<accession>A0A5E7CTG9</accession>
<protein>
    <submittedName>
        <fullName evidence="1">Uncharacterized protein</fullName>
    </submittedName>
</protein>
<gene>
    <name evidence="1" type="ORF">PS723_02458</name>
</gene>
<proteinExistence type="predicted"/>
<dbReference type="AlphaFoldDB" id="A0A5E7CTG9"/>
<dbReference type="Proteomes" id="UP000379480">
    <property type="component" value="Unassembled WGS sequence"/>
</dbReference>
<organism evidence="1 2">
    <name type="scientific">Pseudomonas fluorescens</name>
    <dbReference type="NCBI Taxonomy" id="294"/>
    <lineage>
        <taxon>Bacteria</taxon>
        <taxon>Pseudomonadati</taxon>
        <taxon>Pseudomonadota</taxon>
        <taxon>Gammaproteobacteria</taxon>
        <taxon>Pseudomonadales</taxon>
        <taxon>Pseudomonadaceae</taxon>
        <taxon>Pseudomonas</taxon>
    </lineage>
</organism>